<dbReference type="Proteomes" id="UP000187486">
    <property type="component" value="Unassembled WGS sequence"/>
</dbReference>
<evidence type="ECO:0000313" key="2">
    <source>
        <dbReference type="Proteomes" id="UP000187486"/>
    </source>
</evidence>
<dbReference type="STRING" id="76021.BS329_08605"/>
<evidence type="ECO:0000313" key="1">
    <source>
        <dbReference type="EMBL" id="OLZ54573.1"/>
    </source>
</evidence>
<organism evidence="1 2">
    <name type="scientific">Amycolatopsis coloradensis</name>
    <dbReference type="NCBI Taxonomy" id="76021"/>
    <lineage>
        <taxon>Bacteria</taxon>
        <taxon>Bacillati</taxon>
        <taxon>Actinomycetota</taxon>
        <taxon>Actinomycetes</taxon>
        <taxon>Pseudonocardiales</taxon>
        <taxon>Pseudonocardiaceae</taxon>
        <taxon>Amycolatopsis</taxon>
    </lineage>
</organism>
<dbReference type="AlphaFoldDB" id="A0A1R0KYZ3"/>
<comment type="caution">
    <text evidence="1">The sequence shown here is derived from an EMBL/GenBank/DDBJ whole genome shotgun (WGS) entry which is preliminary data.</text>
</comment>
<keyword evidence="2" id="KW-1185">Reference proteome</keyword>
<sequence>MVIRLRFLSGLPGVHPGALLDDSRQPARWLRAAEVEVRLDEFHTFQMSAGRTTVAGDAIREAGSWLRSTLVR</sequence>
<gene>
    <name evidence="1" type="ORF">BS329_08605</name>
</gene>
<dbReference type="EMBL" id="MQUQ01000004">
    <property type="protein sequence ID" value="OLZ54573.1"/>
    <property type="molecule type" value="Genomic_DNA"/>
</dbReference>
<proteinExistence type="predicted"/>
<reference evidence="1 2" key="1">
    <citation type="submission" date="2016-01" db="EMBL/GenBank/DDBJ databases">
        <title>Amycolatopsis coloradensis genome sequencing and assembly.</title>
        <authorList>
            <person name="Mayilraj S."/>
        </authorList>
    </citation>
    <scope>NUCLEOTIDE SEQUENCE [LARGE SCALE GENOMIC DNA]</scope>
    <source>
        <strain evidence="1 2">DSM 44225</strain>
    </source>
</reference>
<accession>A0A1R0KYZ3</accession>
<protein>
    <submittedName>
        <fullName evidence="1">Uncharacterized protein</fullName>
    </submittedName>
</protein>
<name>A0A1R0KYZ3_9PSEU</name>